<dbReference type="RefSeq" id="WP_104428841.1">
    <property type="nucleotide sequence ID" value="NZ_PTIZ01000005.1"/>
</dbReference>
<dbReference type="EMBL" id="PTIZ01000005">
    <property type="protein sequence ID" value="PPK75598.1"/>
    <property type="molecule type" value="Genomic_DNA"/>
</dbReference>
<comment type="caution">
    <text evidence="1">The sequence shown here is derived from an EMBL/GenBank/DDBJ whole genome shotgun (WGS) entry which is preliminary data.</text>
</comment>
<dbReference type="Proteomes" id="UP000240010">
    <property type="component" value="Unassembled WGS sequence"/>
</dbReference>
<organism evidence="1 2">
    <name type="scientific">Methylobacter tundripaludum</name>
    <dbReference type="NCBI Taxonomy" id="173365"/>
    <lineage>
        <taxon>Bacteria</taxon>
        <taxon>Pseudomonadati</taxon>
        <taxon>Pseudomonadota</taxon>
        <taxon>Gammaproteobacteria</taxon>
        <taxon>Methylococcales</taxon>
        <taxon>Methylococcaceae</taxon>
        <taxon>Methylobacter</taxon>
    </lineage>
</organism>
<gene>
    <name evidence="1" type="ORF">B0F87_10564</name>
</gene>
<dbReference type="Gene3D" id="1.10.10.60">
    <property type="entry name" value="Homeodomain-like"/>
    <property type="match status" value="1"/>
</dbReference>
<protein>
    <submittedName>
        <fullName evidence="1">Uncharacterized protein</fullName>
    </submittedName>
</protein>
<sequence length="173" mass="18728">MRAKSDLKRAIVLRESGYTLASITEKTGLSASTLYREFKKLDVTRGALSKDTLKSAKQKLLEDSGLVGDLKQAIASQISDDLALARSIREGLVLAMENLINDAATPATLKARSYAALATSLKSTSDIMRRALQIDDGTMTAQELPILTIRKMTDDDIKAVQLLNNTGDEELAA</sequence>
<accession>A0A2S6HDQ8</accession>
<evidence type="ECO:0000313" key="1">
    <source>
        <dbReference type="EMBL" id="PPK75598.1"/>
    </source>
</evidence>
<dbReference type="AlphaFoldDB" id="A0A2S6HDQ8"/>
<reference evidence="1 2" key="1">
    <citation type="submission" date="2018-02" db="EMBL/GenBank/DDBJ databases">
        <title>Subsurface microbial communities from deep shales in Ohio and West Virginia, USA.</title>
        <authorList>
            <person name="Wrighton K."/>
        </authorList>
    </citation>
    <scope>NUCLEOTIDE SEQUENCE [LARGE SCALE GENOMIC DNA]</scope>
    <source>
        <strain evidence="1 2">OWC-DMM</strain>
    </source>
</reference>
<proteinExistence type="predicted"/>
<evidence type="ECO:0000313" key="2">
    <source>
        <dbReference type="Proteomes" id="UP000240010"/>
    </source>
</evidence>
<name>A0A2S6HDQ8_9GAMM</name>